<dbReference type="PROSITE" id="PS50102">
    <property type="entry name" value="RRM"/>
    <property type="match status" value="1"/>
</dbReference>
<dbReference type="GO" id="GO:0005852">
    <property type="term" value="C:eukaryotic translation initiation factor 3 complex"/>
    <property type="evidence" value="ECO:0007669"/>
    <property type="project" value="UniProtKB-UniRule"/>
</dbReference>
<dbReference type="HAMAP" id="MF_03006">
    <property type="entry name" value="eIF3g"/>
    <property type="match status" value="1"/>
</dbReference>
<gene>
    <name evidence="5" type="primary">TIF35</name>
    <name evidence="9" type="ORF">EX30DRAFT_317139</name>
</gene>
<dbReference type="GO" id="GO:0016282">
    <property type="term" value="C:eukaryotic 43S preinitiation complex"/>
    <property type="evidence" value="ECO:0007669"/>
    <property type="project" value="UniProtKB-UniRule"/>
</dbReference>
<feature type="region of interest" description="Disordered" evidence="7">
    <location>
        <begin position="66"/>
        <end position="97"/>
    </location>
</feature>
<feature type="compositionally biased region" description="Gly residues" evidence="7">
    <location>
        <begin position="230"/>
        <end position="247"/>
    </location>
</feature>
<evidence type="ECO:0000256" key="5">
    <source>
        <dbReference type="HAMAP-Rule" id="MF_03006"/>
    </source>
</evidence>
<keyword evidence="10" id="KW-1185">Reference proteome</keyword>
<name>A0A4S2N246_9PEZI</name>
<comment type="function">
    <text evidence="5">RNA-binding component of the eukaryotic translation initiation factor 3 (eIF-3) complex, which is involved in protein synthesis of a specialized repertoire of mRNAs and, together with other initiation factors, stimulates binding of mRNA and methionyl-tRNAi to the 40S ribosome. The eIF-3 complex specifically targets and initiates translation of a subset of mRNAs involved in cell proliferation. This subunit can bind 18S rRNA.</text>
</comment>
<dbReference type="Gene3D" id="3.30.70.330">
    <property type="match status" value="1"/>
</dbReference>
<evidence type="ECO:0000256" key="3">
    <source>
        <dbReference type="ARBA" id="ARBA00022884"/>
    </source>
</evidence>
<comment type="similarity">
    <text evidence="5">Belongs to the eIF-3 subunit G family.</text>
</comment>
<dbReference type="Proteomes" id="UP000298138">
    <property type="component" value="Unassembled WGS sequence"/>
</dbReference>
<dbReference type="PIRSF" id="PIRSF037949">
    <property type="entry name" value="Transl_init_eIF-3_RNA-bind"/>
    <property type="match status" value="1"/>
</dbReference>
<evidence type="ECO:0000259" key="8">
    <source>
        <dbReference type="PROSITE" id="PS50102"/>
    </source>
</evidence>
<evidence type="ECO:0000313" key="9">
    <source>
        <dbReference type="EMBL" id="TGZ83137.1"/>
    </source>
</evidence>
<dbReference type="SUPFAM" id="SSF54928">
    <property type="entry name" value="RNA-binding domain, RBD"/>
    <property type="match status" value="1"/>
</dbReference>
<dbReference type="OrthoDB" id="639027at2759"/>
<evidence type="ECO:0000256" key="2">
    <source>
        <dbReference type="ARBA" id="ARBA00022540"/>
    </source>
</evidence>
<accession>A0A4S2N246</accession>
<reference evidence="9 10" key="1">
    <citation type="submission" date="2019-04" db="EMBL/GenBank/DDBJ databases">
        <title>Comparative genomics and transcriptomics to analyze fruiting body development in filamentous ascomycetes.</title>
        <authorList>
            <consortium name="DOE Joint Genome Institute"/>
            <person name="Lutkenhaus R."/>
            <person name="Traeger S."/>
            <person name="Breuer J."/>
            <person name="Kuo A."/>
            <person name="Lipzen A."/>
            <person name="Pangilinan J."/>
            <person name="Dilworth D."/>
            <person name="Sandor L."/>
            <person name="Poggeler S."/>
            <person name="Barry K."/>
            <person name="Grigoriev I.V."/>
            <person name="Nowrousian M."/>
        </authorList>
    </citation>
    <scope>NUCLEOTIDE SEQUENCE [LARGE SCALE GENOMIC DNA]</scope>
    <source>
        <strain evidence="9 10">CBS 389.68</strain>
    </source>
</reference>
<dbReference type="GO" id="GO:0003743">
    <property type="term" value="F:translation initiation factor activity"/>
    <property type="evidence" value="ECO:0007669"/>
    <property type="project" value="UniProtKB-UniRule"/>
</dbReference>
<feature type="domain" description="RRM" evidence="8">
    <location>
        <begin position="281"/>
        <end position="359"/>
    </location>
</feature>
<feature type="compositionally biased region" description="Polar residues" evidence="7">
    <location>
        <begin position="87"/>
        <end position="97"/>
    </location>
</feature>
<evidence type="ECO:0000256" key="7">
    <source>
        <dbReference type="SAM" id="MobiDB-lite"/>
    </source>
</evidence>
<dbReference type="InterPro" id="IPR000504">
    <property type="entry name" value="RRM_dom"/>
</dbReference>
<feature type="region of interest" description="Disordered" evidence="7">
    <location>
        <begin position="223"/>
        <end position="278"/>
    </location>
</feature>
<dbReference type="GO" id="GO:0033290">
    <property type="term" value="C:eukaryotic 48S preinitiation complex"/>
    <property type="evidence" value="ECO:0007669"/>
    <property type="project" value="UniProtKB-UniRule"/>
</dbReference>
<evidence type="ECO:0000313" key="10">
    <source>
        <dbReference type="Proteomes" id="UP000298138"/>
    </source>
</evidence>
<dbReference type="InterPro" id="IPR024675">
    <property type="entry name" value="eIF3g_N"/>
</dbReference>
<dbReference type="Pfam" id="PF12353">
    <property type="entry name" value="eIF3g"/>
    <property type="match status" value="1"/>
</dbReference>
<dbReference type="SMART" id="SM00360">
    <property type="entry name" value="RRM"/>
    <property type="match status" value="1"/>
</dbReference>
<dbReference type="AlphaFoldDB" id="A0A4S2N246"/>
<keyword evidence="2 5" id="KW-0396">Initiation factor</keyword>
<evidence type="ECO:0000256" key="6">
    <source>
        <dbReference type="PROSITE-ProRule" id="PRU00176"/>
    </source>
</evidence>
<feature type="region of interest" description="Disordered" evidence="7">
    <location>
        <begin position="1"/>
        <end position="39"/>
    </location>
</feature>
<comment type="subcellular location">
    <subcellularLocation>
        <location evidence="5">Cytoplasm</location>
    </subcellularLocation>
</comment>
<proteinExistence type="inferred from homology"/>
<dbReference type="FunCoup" id="A0A4S2N246">
    <property type="interactions" value="1103"/>
</dbReference>
<dbReference type="GO" id="GO:0001732">
    <property type="term" value="P:formation of cytoplasmic translation initiation complex"/>
    <property type="evidence" value="ECO:0007669"/>
    <property type="project" value="UniProtKB-UniRule"/>
</dbReference>
<dbReference type="CDD" id="cd12408">
    <property type="entry name" value="RRM_eIF3G_like"/>
    <property type="match status" value="1"/>
</dbReference>
<protein>
    <recommendedName>
        <fullName evidence="5">Eukaryotic translation initiation factor 3 subunit G</fullName>
        <shortName evidence="5">eIF3g</shortName>
    </recommendedName>
    <alternativeName>
        <fullName evidence="5">Eukaryotic translation initiation factor 3 RNA-binding subunit</fullName>
        <shortName evidence="5">eIF-3 RNA-binding subunit</shortName>
    </alternativeName>
    <alternativeName>
        <fullName evidence="5">Translation initiation factor eIF3 p33 subunit homolog</fullName>
        <shortName evidence="5">eIF3 p33 homolog</shortName>
    </alternativeName>
</protein>
<evidence type="ECO:0000256" key="4">
    <source>
        <dbReference type="ARBA" id="ARBA00022917"/>
    </source>
</evidence>
<dbReference type="InterPro" id="IPR012677">
    <property type="entry name" value="Nucleotide-bd_a/b_plait_sf"/>
</dbReference>
<dbReference type="STRING" id="341454.A0A4S2N246"/>
<dbReference type="Pfam" id="PF00076">
    <property type="entry name" value="RRM_1"/>
    <property type="match status" value="1"/>
</dbReference>
<evidence type="ECO:0000256" key="1">
    <source>
        <dbReference type="ARBA" id="ARBA00022490"/>
    </source>
</evidence>
<organism evidence="9 10">
    <name type="scientific">Ascodesmis nigricans</name>
    <dbReference type="NCBI Taxonomy" id="341454"/>
    <lineage>
        <taxon>Eukaryota</taxon>
        <taxon>Fungi</taxon>
        <taxon>Dikarya</taxon>
        <taxon>Ascomycota</taxon>
        <taxon>Pezizomycotina</taxon>
        <taxon>Pezizomycetes</taxon>
        <taxon>Pezizales</taxon>
        <taxon>Ascodesmidaceae</taxon>
        <taxon>Ascodesmis</taxon>
    </lineage>
</organism>
<dbReference type="InterPro" id="IPR034240">
    <property type="entry name" value="eIF3G_RRM"/>
</dbReference>
<feature type="compositionally biased region" description="Gly residues" evidence="7">
    <location>
        <begin position="259"/>
        <end position="270"/>
    </location>
</feature>
<dbReference type="InterPro" id="IPR017334">
    <property type="entry name" value="eIF3_g"/>
</dbReference>
<sequence length="362" mass="39822">MLRLPDGKPHQKKSRPHLSLLSPPSPRLSPPKRYSPRLRRISPIDTFSFRHSKSINYIAIMAPPPPAPASRQNWADDDEFDDATALPPQQITSNPDGTKTIVTWRWSETNPGKKIKTTRKIKTTIHKETVNPHVAARKQWAKFGAEKGHPAGPDLSTTSVGENILFRPSINWRAAAKEEDAPENKLKDQLKDKKVACRICKGDHFTARCPFKDTLPPLDDVAAGTPDDLGLGGASGAGDMGGSGGGTSYVPPHLRNKGKTGGGETMGGRDFGSRQERDELATLRVTNVSEFAEEGDLRDMFERFGRVTRVFLAKDRDTGRAKGFAFVSFADRSDAARACEKVDGMGFMHLILRVEFSKKPAQ</sequence>
<dbReference type="InParanoid" id="A0A4S2N246"/>
<dbReference type="EMBL" id="ML220114">
    <property type="protein sequence ID" value="TGZ83137.1"/>
    <property type="molecule type" value="Genomic_DNA"/>
</dbReference>
<dbReference type="GO" id="GO:0003723">
    <property type="term" value="F:RNA binding"/>
    <property type="evidence" value="ECO:0007669"/>
    <property type="project" value="UniProtKB-UniRule"/>
</dbReference>
<dbReference type="FunFam" id="3.30.70.330:FF:000328">
    <property type="entry name" value="Eukaryotic translation initiation factor 3 subunit G"/>
    <property type="match status" value="1"/>
</dbReference>
<keyword evidence="3 6" id="KW-0694">RNA-binding</keyword>
<dbReference type="PANTHER" id="PTHR10352">
    <property type="entry name" value="EUKARYOTIC TRANSLATION INITIATION FACTOR 3 SUBUNIT G"/>
    <property type="match status" value="1"/>
</dbReference>
<comment type="subunit">
    <text evidence="5">Component of the eukaryotic translation initiation factor 3 (eIF-3) complex.</text>
</comment>
<keyword evidence="4 5" id="KW-0648">Protein biosynthesis</keyword>
<keyword evidence="1 5" id="KW-0963">Cytoplasm</keyword>
<dbReference type="CDD" id="cd12933">
    <property type="entry name" value="eIF3G"/>
    <property type="match status" value="1"/>
</dbReference>
<dbReference type="InterPro" id="IPR035979">
    <property type="entry name" value="RBD_domain_sf"/>
</dbReference>